<dbReference type="SUPFAM" id="SSF55166">
    <property type="entry name" value="Hedgehog/DD-peptidase"/>
    <property type="match status" value="1"/>
</dbReference>
<evidence type="ECO:0000256" key="1">
    <source>
        <dbReference type="SAM" id="MobiDB-lite"/>
    </source>
</evidence>
<dbReference type="Pfam" id="PF02557">
    <property type="entry name" value="VanY"/>
    <property type="match status" value="1"/>
</dbReference>
<dbReference type="Gene3D" id="3.30.1380.10">
    <property type="match status" value="1"/>
</dbReference>
<dbReference type="PANTHER" id="PTHR34385:SF1">
    <property type="entry name" value="PEPTIDOGLYCAN L-ALANYL-D-GLUTAMATE ENDOPEPTIDASE CWLK"/>
    <property type="match status" value="1"/>
</dbReference>
<dbReference type="CDD" id="cd14852">
    <property type="entry name" value="LD-carboxypeptidase"/>
    <property type="match status" value="1"/>
</dbReference>
<gene>
    <name evidence="4" type="ORF">AAAT04_07395</name>
</gene>
<name>A0ABV1EH10_9FIRM</name>
<feature type="transmembrane region" description="Helical" evidence="2">
    <location>
        <begin position="13"/>
        <end position="31"/>
    </location>
</feature>
<evidence type="ECO:0000313" key="5">
    <source>
        <dbReference type="Proteomes" id="UP001482186"/>
    </source>
</evidence>
<evidence type="ECO:0000259" key="3">
    <source>
        <dbReference type="Pfam" id="PF02557"/>
    </source>
</evidence>
<dbReference type="InterPro" id="IPR052179">
    <property type="entry name" value="DD-CPase-like"/>
</dbReference>
<feature type="region of interest" description="Disordered" evidence="1">
    <location>
        <begin position="40"/>
        <end position="71"/>
    </location>
</feature>
<dbReference type="InterPro" id="IPR009045">
    <property type="entry name" value="Zn_M74/Hedgehog-like"/>
</dbReference>
<keyword evidence="2" id="KW-0472">Membrane</keyword>
<feature type="compositionally biased region" description="Polar residues" evidence="1">
    <location>
        <begin position="40"/>
        <end position="59"/>
    </location>
</feature>
<dbReference type="EMBL" id="JBBNFM010000004">
    <property type="protein sequence ID" value="MEQ2453871.1"/>
    <property type="molecule type" value="Genomic_DNA"/>
</dbReference>
<keyword evidence="2" id="KW-1133">Transmembrane helix</keyword>
<organism evidence="4 5">
    <name type="scientific">Coprococcus ammoniilyticus</name>
    <dbReference type="NCBI Taxonomy" id="2981785"/>
    <lineage>
        <taxon>Bacteria</taxon>
        <taxon>Bacillati</taxon>
        <taxon>Bacillota</taxon>
        <taxon>Clostridia</taxon>
        <taxon>Lachnospirales</taxon>
        <taxon>Lachnospiraceae</taxon>
        <taxon>Coprococcus</taxon>
    </lineage>
</organism>
<dbReference type="PANTHER" id="PTHR34385">
    <property type="entry name" value="D-ALANYL-D-ALANINE CARBOXYPEPTIDASE"/>
    <property type="match status" value="1"/>
</dbReference>
<keyword evidence="5" id="KW-1185">Reference proteome</keyword>
<dbReference type="RefSeq" id="WP_349115957.1">
    <property type="nucleotide sequence ID" value="NZ_JBBNFM010000004.1"/>
</dbReference>
<keyword evidence="2" id="KW-0812">Transmembrane</keyword>
<feature type="domain" description="D-alanyl-D-alanine carboxypeptidase-like core" evidence="3">
    <location>
        <begin position="121"/>
        <end position="256"/>
    </location>
</feature>
<sequence length="279" mass="31440">MHIFGTVIKKKKVIILGIIYILLLILVILAGKAKKMKLQEQVSQSDSRPITTEQVSVSEDSTEKTKASSGSYSSFDTASVLQTLASATEAKNNGLLTLVNMSHTLPADWTVDLVELRNDQSIDRRAYDGLQKMMDDARAEGLDPLICSSYRTNETQERLYTNKKNSYLEQGYSEDDATALAATWVAYPGTSEHQLGLTVDICSIGNQELDSSQEDTATQQWLMANCYKYGFILRYPADKSDITEISYEPWHYRYVGVEAATEMYQKHLCLEEYLEQHTN</sequence>
<reference evidence="4 5" key="1">
    <citation type="submission" date="2024-04" db="EMBL/GenBank/DDBJ databases">
        <title>Human intestinal bacterial collection.</title>
        <authorList>
            <person name="Pauvert C."/>
            <person name="Hitch T.C.A."/>
            <person name="Clavel T."/>
        </authorList>
    </citation>
    <scope>NUCLEOTIDE SEQUENCE [LARGE SCALE GENOMIC DNA]</scope>
    <source>
        <strain evidence="4 5">CLA-AA-H141</strain>
    </source>
</reference>
<protein>
    <submittedName>
        <fullName evidence="4">M15 family metallopeptidase</fullName>
    </submittedName>
</protein>
<accession>A0ABV1EH10</accession>
<evidence type="ECO:0000313" key="4">
    <source>
        <dbReference type="EMBL" id="MEQ2453871.1"/>
    </source>
</evidence>
<dbReference type="InterPro" id="IPR003709">
    <property type="entry name" value="VanY-like_core_dom"/>
</dbReference>
<dbReference type="InterPro" id="IPR058193">
    <property type="entry name" value="VanY/YodJ_core_dom"/>
</dbReference>
<evidence type="ECO:0000256" key="2">
    <source>
        <dbReference type="SAM" id="Phobius"/>
    </source>
</evidence>
<comment type="caution">
    <text evidence="4">The sequence shown here is derived from an EMBL/GenBank/DDBJ whole genome shotgun (WGS) entry which is preliminary data.</text>
</comment>
<dbReference type="Proteomes" id="UP001482186">
    <property type="component" value="Unassembled WGS sequence"/>
</dbReference>
<proteinExistence type="predicted"/>